<accession>A0A816ZZP0</accession>
<evidence type="ECO:0000313" key="2">
    <source>
        <dbReference type="EMBL" id="CAF2136116.1"/>
    </source>
</evidence>
<dbReference type="EMBL" id="CAJNRF010011955">
    <property type="protein sequence ID" value="CAF2136116.1"/>
    <property type="molecule type" value="Genomic_DNA"/>
</dbReference>
<dbReference type="EMBL" id="CAJNRE010020496">
    <property type="protein sequence ID" value="CAF2234106.1"/>
    <property type="molecule type" value="Genomic_DNA"/>
</dbReference>
<evidence type="ECO:0000313" key="6">
    <source>
        <dbReference type="Proteomes" id="UP000663824"/>
    </source>
</evidence>
<keyword evidence="1" id="KW-1133">Transmembrane helix</keyword>
<dbReference type="EMBL" id="CAJOBJ010266146">
    <property type="protein sequence ID" value="CAF5123300.1"/>
    <property type="molecule type" value="Genomic_DNA"/>
</dbReference>
<dbReference type="Proteomes" id="UP000663887">
    <property type="component" value="Unassembled WGS sequence"/>
</dbReference>
<dbReference type="Proteomes" id="UP000663824">
    <property type="component" value="Unassembled WGS sequence"/>
</dbReference>
<organism evidence="4 6">
    <name type="scientific">Rotaria magnacalcarata</name>
    <dbReference type="NCBI Taxonomy" id="392030"/>
    <lineage>
        <taxon>Eukaryota</taxon>
        <taxon>Metazoa</taxon>
        <taxon>Spiralia</taxon>
        <taxon>Gnathifera</taxon>
        <taxon>Rotifera</taxon>
        <taxon>Eurotatoria</taxon>
        <taxon>Bdelloidea</taxon>
        <taxon>Philodinida</taxon>
        <taxon>Philodinidae</taxon>
        <taxon>Rotaria</taxon>
    </lineage>
</organism>
<feature type="transmembrane region" description="Helical" evidence="1">
    <location>
        <begin position="16"/>
        <end position="35"/>
    </location>
</feature>
<dbReference type="EMBL" id="CAJNRG010014863">
    <property type="protein sequence ID" value="CAF2158131.1"/>
    <property type="molecule type" value="Genomic_DNA"/>
</dbReference>
<keyword evidence="1" id="KW-0472">Membrane</keyword>
<protein>
    <submittedName>
        <fullName evidence="4">Uncharacterized protein</fullName>
    </submittedName>
</protein>
<name>A0A816ZZP0_9BILA</name>
<reference evidence="4" key="1">
    <citation type="submission" date="2021-02" db="EMBL/GenBank/DDBJ databases">
        <authorList>
            <person name="Nowell W R."/>
        </authorList>
    </citation>
    <scope>NUCLEOTIDE SEQUENCE</scope>
</reference>
<comment type="caution">
    <text evidence="4">The sequence shown here is derived from an EMBL/GenBank/DDBJ whole genome shotgun (WGS) entry which is preliminary data.</text>
</comment>
<dbReference type="Proteomes" id="UP000681720">
    <property type="component" value="Unassembled WGS sequence"/>
</dbReference>
<evidence type="ECO:0000256" key="1">
    <source>
        <dbReference type="SAM" id="Phobius"/>
    </source>
</evidence>
<evidence type="ECO:0000313" key="3">
    <source>
        <dbReference type="EMBL" id="CAF2158131.1"/>
    </source>
</evidence>
<evidence type="ECO:0000313" key="4">
    <source>
        <dbReference type="EMBL" id="CAF2234106.1"/>
    </source>
</evidence>
<gene>
    <name evidence="5" type="ORF">GIL414_LOCUS63653</name>
    <name evidence="4" type="ORF">MBJ925_LOCUS37041</name>
    <name evidence="2" type="ORF">WKI299_LOCUS27351</name>
    <name evidence="3" type="ORF">XDN619_LOCUS30023</name>
</gene>
<keyword evidence="1" id="KW-0812">Transmembrane</keyword>
<evidence type="ECO:0000313" key="5">
    <source>
        <dbReference type="EMBL" id="CAF5123300.1"/>
    </source>
</evidence>
<dbReference type="Proteomes" id="UP000663856">
    <property type="component" value="Unassembled WGS sequence"/>
</dbReference>
<dbReference type="AlphaFoldDB" id="A0A816ZZP0"/>
<proteinExistence type="predicted"/>
<sequence>MFGIRTKLVDSSMTSVYLLLFIMIANKFILMHCFVNTDNDEYQNQLGKLQQDTIEQLVVKYLTNPDPSFFLSEIYLTDDNNLQSPSTPAIRRRFCCMNPLGSRKRSVRNLLRKQQLLNAMI</sequence>